<dbReference type="PANTHER" id="PTHR47814:SF1">
    <property type="entry name" value="PEPTIDYL-TRNA HYDROLASE ARFB"/>
    <property type="match status" value="1"/>
</dbReference>
<dbReference type="NCBIfam" id="NF006718">
    <property type="entry name" value="PRK09256.1"/>
    <property type="match status" value="1"/>
</dbReference>
<dbReference type="EC" id="3.1.1.29" evidence="4"/>
<dbReference type="GO" id="GO:0072344">
    <property type="term" value="P:rescue of stalled ribosome"/>
    <property type="evidence" value="ECO:0007669"/>
    <property type="project" value="TreeGrafter"/>
</dbReference>
<evidence type="ECO:0000256" key="2">
    <source>
        <dbReference type="SAM" id="MobiDB-lite"/>
    </source>
</evidence>
<dbReference type="GO" id="GO:0043022">
    <property type="term" value="F:ribosome binding"/>
    <property type="evidence" value="ECO:0007669"/>
    <property type="project" value="TreeGrafter"/>
</dbReference>
<sequence length="151" mass="16132">MDDLRISPGPGCPRGLTVPAGDLVETFSHSGGPGGQGVNTSDSRVQLSLDVATTSALDEHQRARALAHLARHAPGYLTGTVLTVTASQQRSQRQNRKAARERLAGLLRAALAPVQVRRATRPTAGSHRRRLAAKKRRGEIKAGRRRPVPGD</sequence>
<comment type="similarity">
    <text evidence="1">Belongs to the prokaryotic/mitochondrial release factor family.</text>
</comment>
<accession>A0A7T0PWQ7</accession>
<dbReference type="Pfam" id="PF00472">
    <property type="entry name" value="RF-1"/>
    <property type="match status" value="1"/>
</dbReference>
<protein>
    <submittedName>
        <fullName evidence="4">Aminoacyl-tRNA hydrolase</fullName>
        <ecNumber evidence="4">3.1.1.29</ecNumber>
    </submittedName>
</protein>
<feature type="compositionally biased region" description="Basic residues" evidence="2">
    <location>
        <begin position="126"/>
        <end position="151"/>
    </location>
</feature>
<organism evidence="4 5">
    <name type="scientific">Actinomyces respiraculi</name>
    <dbReference type="NCBI Taxonomy" id="2744574"/>
    <lineage>
        <taxon>Bacteria</taxon>
        <taxon>Bacillati</taxon>
        <taxon>Actinomycetota</taxon>
        <taxon>Actinomycetes</taxon>
        <taxon>Actinomycetales</taxon>
        <taxon>Actinomycetaceae</taxon>
        <taxon>Actinomyces</taxon>
    </lineage>
</organism>
<keyword evidence="4" id="KW-0378">Hydrolase</keyword>
<dbReference type="GO" id="GO:0003747">
    <property type="term" value="F:translation release factor activity"/>
    <property type="evidence" value="ECO:0007669"/>
    <property type="project" value="InterPro"/>
</dbReference>
<evidence type="ECO:0000256" key="1">
    <source>
        <dbReference type="ARBA" id="ARBA00010835"/>
    </source>
</evidence>
<dbReference type="InterPro" id="IPR000352">
    <property type="entry name" value="Pep_chain_release_fac_I"/>
</dbReference>
<dbReference type="AlphaFoldDB" id="A0A7T0PWQ7"/>
<dbReference type="Gene3D" id="3.30.160.20">
    <property type="match status" value="1"/>
</dbReference>
<evidence type="ECO:0000313" key="5">
    <source>
        <dbReference type="Proteomes" id="UP000594637"/>
    </source>
</evidence>
<dbReference type="InterPro" id="IPR045853">
    <property type="entry name" value="Pep_chain_release_fac_I_sf"/>
</dbReference>
<proteinExistence type="inferred from homology"/>
<dbReference type="Proteomes" id="UP000594637">
    <property type="component" value="Chromosome"/>
</dbReference>
<name>A0A7T0PWQ7_9ACTO</name>
<dbReference type="PANTHER" id="PTHR47814">
    <property type="entry name" value="PEPTIDYL-TRNA HYDROLASE ARFB"/>
    <property type="match status" value="1"/>
</dbReference>
<evidence type="ECO:0000313" key="4">
    <source>
        <dbReference type="EMBL" id="QPL05708.1"/>
    </source>
</evidence>
<dbReference type="SUPFAM" id="SSF75620">
    <property type="entry name" value="Release factor"/>
    <property type="match status" value="1"/>
</dbReference>
<dbReference type="KEGG" id="arep:ID810_01580"/>
<dbReference type="EMBL" id="CP063989">
    <property type="protein sequence ID" value="QPL05708.1"/>
    <property type="molecule type" value="Genomic_DNA"/>
</dbReference>
<feature type="domain" description="Prokaryotic-type class I peptide chain release factors" evidence="3">
    <location>
        <begin position="17"/>
        <end position="144"/>
    </location>
</feature>
<keyword evidence="5" id="KW-1185">Reference proteome</keyword>
<evidence type="ECO:0000259" key="3">
    <source>
        <dbReference type="Pfam" id="PF00472"/>
    </source>
</evidence>
<dbReference type="GO" id="GO:0004045">
    <property type="term" value="F:peptidyl-tRNA hydrolase activity"/>
    <property type="evidence" value="ECO:0007669"/>
    <property type="project" value="UniProtKB-EC"/>
</dbReference>
<gene>
    <name evidence="4" type="primary">arfB</name>
    <name evidence="4" type="ORF">ID810_01580</name>
</gene>
<dbReference type="RefSeq" id="WP_166856617.1">
    <property type="nucleotide sequence ID" value="NZ_CP063989.1"/>
</dbReference>
<feature type="region of interest" description="Disordered" evidence="2">
    <location>
        <begin position="117"/>
        <end position="151"/>
    </location>
</feature>
<reference evidence="4 5" key="1">
    <citation type="submission" date="2020-11" db="EMBL/GenBank/DDBJ databases">
        <title>Actinomyces sp. ZJ750.</title>
        <authorList>
            <person name="Zhou J."/>
        </authorList>
    </citation>
    <scope>NUCLEOTIDE SEQUENCE [LARGE SCALE GENOMIC DNA]</scope>
    <source>
        <strain evidence="4 5">ZJ750</strain>
    </source>
</reference>